<dbReference type="HOGENOM" id="CLU_014546_0_0_1"/>
<organism evidence="4 7">
    <name type="scientific">Medicago truncatula</name>
    <name type="common">Barrel medic</name>
    <name type="synonym">Medicago tribuloides</name>
    <dbReference type="NCBI Taxonomy" id="3880"/>
    <lineage>
        <taxon>Eukaryota</taxon>
        <taxon>Viridiplantae</taxon>
        <taxon>Streptophyta</taxon>
        <taxon>Embryophyta</taxon>
        <taxon>Tracheophyta</taxon>
        <taxon>Spermatophyta</taxon>
        <taxon>Magnoliopsida</taxon>
        <taxon>eudicotyledons</taxon>
        <taxon>Gunneridae</taxon>
        <taxon>Pentapetalae</taxon>
        <taxon>rosids</taxon>
        <taxon>fabids</taxon>
        <taxon>Fabales</taxon>
        <taxon>Fabaceae</taxon>
        <taxon>Papilionoideae</taxon>
        <taxon>50 kb inversion clade</taxon>
        <taxon>NPAAA clade</taxon>
        <taxon>Hologalegina</taxon>
        <taxon>IRL clade</taxon>
        <taxon>Trifolieae</taxon>
        <taxon>Medicago</taxon>
    </lineage>
</organism>
<dbReference type="KEGG" id="mtr:25501700"/>
<keyword evidence="2 5" id="KW-0808">Transferase</keyword>
<dbReference type="AlphaFoldDB" id="A0A072TSP7"/>
<evidence type="ECO:0000313" key="4">
    <source>
        <dbReference type="EMBL" id="KEH20539.1"/>
    </source>
</evidence>
<reference evidence="4 7" key="2">
    <citation type="journal article" date="2014" name="BMC Genomics">
        <title>An improved genome release (version Mt4.0) for the model legume Medicago truncatula.</title>
        <authorList>
            <person name="Tang H."/>
            <person name="Krishnakumar V."/>
            <person name="Bidwell S."/>
            <person name="Rosen B."/>
            <person name="Chan A."/>
            <person name="Zhou S."/>
            <person name="Gentzbittel L."/>
            <person name="Childs K.L."/>
            <person name="Yandell M."/>
            <person name="Gundlach H."/>
            <person name="Mayer K.F."/>
            <person name="Schwartz D.C."/>
            <person name="Town C.D."/>
        </authorList>
    </citation>
    <scope>GENOME REANNOTATION</scope>
    <source>
        <strain evidence="4">A17</strain>
        <strain evidence="6 7">cv. Jemalong A17</strain>
    </source>
</reference>
<dbReference type="Gene3D" id="3.30.559.10">
    <property type="entry name" value="Chloramphenicol acetyltransferase-like domain"/>
    <property type="match status" value="2"/>
</dbReference>
<keyword evidence="3 5" id="KW-0012">Acyltransferase</keyword>
<dbReference type="EC" id="2.3.1.160" evidence="5"/>
<evidence type="ECO:0000256" key="3">
    <source>
        <dbReference type="ARBA" id="ARBA00023315"/>
    </source>
</evidence>
<reference evidence="5" key="4">
    <citation type="journal article" date="2018" name="Nat. Plants">
        <title>Whole-genome landscape of Medicago truncatula symbiotic genes.</title>
        <authorList>
            <person name="Pecrix Y."/>
            <person name="Gamas P."/>
            <person name="Carrere S."/>
        </authorList>
    </citation>
    <scope>NUCLEOTIDE SEQUENCE</scope>
    <source>
        <tissue evidence="5">Leaves</tissue>
    </source>
</reference>
<keyword evidence="7" id="KW-1185">Reference proteome</keyword>
<evidence type="ECO:0000313" key="5">
    <source>
        <dbReference type="EMBL" id="RHN42438.1"/>
    </source>
</evidence>
<evidence type="ECO:0000256" key="2">
    <source>
        <dbReference type="ARBA" id="ARBA00022679"/>
    </source>
</evidence>
<dbReference type="OrthoDB" id="671439at2759"/>
<evidence type="ECO:0000313" key="6">
    <source>
        <dbReference type="EnsemblPlants" id="KEH20539"/>
    </source>
</evidence>
<dbReference type="PANTHER" id="PTHR31623:SF122">
    <property type="entry name" value="HXXXD-TYPE ACYL-TRANSFERASE FAMILY PROTEIN"/>
    <property type="match status" value="1"/>
</dbReference>
<comment type="similarity">
    <text evidence="1">Belongs to the plant acyltransferase family.</text>
</comment>
<dbReference type="InterPro" id="IPR023213">
    <property type="entry name" value="CAT-like_dom_sf"/>
</dbReference>
<reference evidence="6" key="3">
    <citation type="submission" date="2015-04" db="UniProtKB">
        <authorList>
            <consortium name="EnsemblPlants"/>
        </authorList>
    </citation>
    <scope>IDENTIFICATION</scope>
    <source>
        <strain evidence="6">cv. Jemalong A17</strain>
    </source>
</reference>
<dbReference type="EnsemblPlants" id="KEH20539">
    <property type="protein sequence ID" value="KEH20539"/>
    <property type="gene ID" value="MTR_8g079950"/>
</dbReference>
<dbReference type="Gramene" id="rna48880">
    <property type="protein sequence ID" value="RHN42438.1"/>
    <property type="gene ID" value="gene48880"/>
</dbReference>
<accession>A0A072TSP7</accession>
<evidence type="ECO:0000313" key="7">
    <source>
        <dbReference type="Proteomes" id="UP000002051"/>
    </source>
</evidence>
<dbReference type="ExpressionAtlas" id="A0A072TSP7">
    <property type="expression patterns" value="differential"/>
</dbReference>
<protein>
    <submittedName>
        <fullName evidence="4">HXXXD-type acyl-transferase family protein</fullName>
    </submittedName>
    <submittedName>
        <fullName evidence="5">Putative vinorine synthase</fullName>
        <ecNumber evidence="5">2.3.1.160</ecNumber>
    </submittedName>
</protein>
<dbReference type="Proteomes" id="UP000002051">
    <property type="component" value="Chromosome 8"/>
</dbReference>
<proteinExistence type="inferred from homology"/>
<evidence type="ECO:0000256" key="1">
    <source>
        <dbReference type="ARBA" id="ARBA00009861"/>
    </source>
</evidence>
<sequence length="453" mass="51527">MEIELISRETIKPSSPTPTHLRIYPLSFIDNIFFRLYVPVIFFYNPNECSDQNSKVSLLRKSLSQLLSKYYPFAGRLKDKITIECNDQGVSFLVTKIKNKLSEILKNPTDKILNPLFPDKLQWKDMDWSDTLIAVQINCFACGGMAISICMSHKIGDASTIFNFMNDWSIINQKLQEEEEDKGLLVLPFPLLDGGASVFPQRDLTIFPELVLTRKNNVVCKRFVFQPSMIKSLKAMATSSSMHSPPSRVQAVTAWIYKRAVSLMGLNFQTALFSMGVDLRKRMVPALSEKCVGNIVWFSSMVADKKEMELHELVSKIKEGLSQFGDFIPETFGAKENENLSLISECLKQVTEPHPENENLFTFSSWCRFPMYETNFGWGNPTWVTTFGCSSRNIIFLMDTKDGEGIEAIVNMEDNYMTKFEHEVELLRHASLNPSNVGHDDYVFSSQALSIPS</sequence>
<dbReference type="Proteomes" id="UP000265566">
    <property type="component" value="Chromosome 8"/>
</dbReference>
<dbReference type="GO" id="GO:0050636">
    <property type="term" value="F:vinorine synthase activity"/>
    <property type="evidence" value="ECO:0007669"/>
    <property type="project" value="UniProtKB-EC"/>
</dbReference>
<reference evidence="4 7" key="1">
    <citation type="journal article" date="2011" name="Nature">
        <title>The Medicago genome provides insight into the evolution of rhizobial symbioses.</title>
        <authorList>
            <person name="Young N.D."/>
            <person name="Debelle F."/>
            <person name="Oldroyd G.E."/>
            <person name="Geurts R."/>
            <person name="Cannon S.B."/>
            <person name="Udvardi M.K."/>
            <person name="Benedito V.A."/>
            <person name="Mayer K.F."/>
            <person name="Gouzy J."/>
            <person name="Schoof H."/>
            <person name="Van de Peer Y."/>
            <person name="Proost S."/>
            <person name="Cook D.R."/>
            <person name="Meyers B.C."/>
            <person name="Spannagl M."/>
            <person name="Cheung F."/>
            <person name="De Mita S."/>
            <person name="Krishnakumar V."/>
            <person name="Gundlach H."/>
            <person name="Zhou S."/>
            <person name="Mudge J."/>
            <person name="Bharti A.K."/>
            <person name="Murray J.D."/>
            <person name="Naoumkina M.A."/>
            <person name="Rosen B."/>
            <person name="Silverstein K.A."/>
            <person name="Tang H."/>
            <person name="Rombauts S."/>
            <person name="Zhao P.X."/>
            <person name="Zhou P."/>
            <person name="Barbe V."/>
            <person name="Bardou P."/>
            <person name="Bechner M."/>
            <person name="Bellec A."/>
            <person name="Berger A."/>
            <person name="Berges H."/>
            <person name="Bidwell S."/>
            <person name="Bisseling T."/>
            <person name="Choisne N."/>
            <person name="Couloux A."/>
            <person name="Denny R."/>
            <person name="Deshpande S."/>
            <person name="Dai X."/>
            <person name="Doyle J.J."/>
            <person name="Dudez A.M."/>
            <person name="Farmer A.D."/>
            <person name="Fouteau S."/>
            <person name="Franken C."/>
            <person name="Gibelin C."/>
            <person name="Gish J."/>
            <person name="Goldstein S."/>
            <person name="Gonzalez A.J."/>
            <person name="Green P.J."/>
            <person name="Hallab A."/>
            <person name="Hartog M."/>
            <person name="Hua A."/>
            <person name="Humphray S.J."/>
            <person name="Jeong D.H."/>
            <person name="Jing Y."/>
            <person name="Jocker A."/>
            <person name="Kenton S.M."/>
            <person name="Kim D.J."/>
            <person name="Klee K."/>
            <person name="Lai H."/>
            <person name="Lang C."/>
            <person name="Lin S."/>
            <person name="Macmil S.L."/>
            <person name="Magdelenat G."/>
            <person name="Matthews L."/>
            <person name="McCorrison J."/>
            <person name="Monaghan E.L."/>
            <person name="Mun J.H."/>
            <person name="Najar F.Z."/>
            <person name="Nicholson C."/>
            <person name="Noirot C."/>
            <person name="O'Bleness M."/>
            <person name="Paule C.R."/>
            <person name="Poulain J."/>
            <person name="Prion F."/>
            <person name="Qin B."/>
            <person name="Qu C."/>
            <person name="Retzel E.F."/>
            <person name="Riddle C."/>
            <person name="Sallet E."/>
            <person name="Samain S."/>
            <person name="Samson N."/>
            <person name="Sanders I."/>
            <person name="Saurat O."/>
            <person name="Scarpelli C."/>
            <person name="Schiex T."/>
            <person name="Segurens B."/>
            <person name="Severin A.J."/>
            <person name="Sherrier D.J."/>
            <person name="Shi R."/>
            <person name="Sims S."/>
            <person name="Singer S.R."/>
            <person name="Sinharoy S."/>
            <person name="Sterck L."/>
            <person name="Viollet A."/>
            <person name="Wang B.B."/>
            <person name="Wang K."/>
            <person name="Wang M."/>
            <person name="Wang X."/>
            <person name="Warfsmann J."/>
            <person name="Weissenbach J."/>
            <person name="White D.D."/>
            <person name="White J.D."/>
            <person name="Wiley G.B."/>
            <person name="Wincker P."/>
            <person name="Xing Y."/>
            <person name="Yang L."/>
            <person name="Yao Z."/>
            <person name="Ying F."/>
            <person name="Zhai J."/>
            <person name="Zhou L."/>
            <person name="Zuber A."/>
            <person name="Denarie J."/>
            <person name="Dixon R.A."/>
            <person name="May G.D."/>
            <person name="Schwartz D.C."/>
            <person name="Rogers J."/>
            <person name="Quetier F."/>
            <person name="Town C.D."/>
            <person name="Roe B.A."/>
        </authorList>
    </citation>
    <scope>NUCLEOTIDE SEQUENCE [LARGE SCALE GENOMIC DNA]</scope>
    <source>
        <strain evidence="4">A17</strain>
        <strain evidence="6 7">cv. Jemalong A17</strain>
    </source>
</reference>
<name>A0A072TSP7_MEDTR</name>
<gene>
    <name evidence="6" type="primary">25501700</name>
    <name evidence="4" type="ordered locus">MTR_8g079950</name>
    <name evidence="5" type="ORF">MtrunA17_Chr8g0376891</name>
</gene>
<dbReference type="Pfam" id="PF02458">
    <property type="entry name" value="Transferase"/>
    <property type="match status" value="1"/>
</dbReference>
<dbReference type="PANTHER" id="PTHR31623">
    <property type="entry name" value="F21J9.9"/>
    <property type="match status" value="1"/>
</dbReference>
<dbReference type="EMBL" id="PSQE01000008">
    <property type="protein sequence ID" value="RHN42438.1"/>
    <property type="molecule type" value="Genomic_DNA"/>
</dbReference>
<dbReference type="EMBL" id="CM001224">
    <property type="protein sequence ID" value="KEH20539.1"/>
    <property type="molecule type" value="Genomic_DNA"/>
</dbReference>